<dbReference type="OrthoDB" id="191139at2759"/>
<dbReference type="GO" id="GO:0016491">
    <property type="term" value="F:oxidoreductase activity"/>
    <property type="evidence" value="ECO:0007669"/>
    <property type="project" value="UniProtKB-KW"/>
</dbReference>
<keyword evidence="4" id="KW-1185">Reference proteome</keyword>
<dbReference type="SUPFAM" id="SSF51735">
    <property type="entry name" value="NAD(P)-binding Rossmann-fold domains"/>
    <property type="match status" value="1"/>
</dbReference>
<reference evidence="3" key="1">
    <citation type="submission" date="2022-10" db="EMBL/GenBank/DDBJ databases">
        <title>Tapping the CABI collections for fungal endophytes: first genome assemblies for Collariella, Neodidymelliopsis, Ascochyta clinopodiicola, Didymella pomorum, Didymosphaeria variabile, Neocosmospora piperis and Neocucurbitaria cava.</title>
        <authorList>
            <person name="Hill R."/>
        </authorList>
    </citation>
    <scope>NUCLEOTIDE SEQUENCE</scope>
    <source>
        <strain evidence="3">IMI 355082</strain>
    </source>
</reference>
<comment type="caution">
    <text evidence="3">The sequence shown here is derived from an EMBL/GenBank/DDBJ whole genome shotgun (WGS) entry which is preliminary data.</text>
</comment>
<dbReference type="Gene3D" id="3.40.50.720">
    <property type="entry name" value="NAD(P)-binding Rossmann-like Domain"/>
    <property type="match status" value="1"/>
</dbReference>
<dbReference type="InterPro" id="IPR036291">
    <property type="entry name" value="NAD(P)-bd_dom_sf"/>
</dbReference>
<sequence>MARIFITGSSDGLGALTAQRLISQGHQVVLHARNAARAADAQKTTPGAAACLVGDLSSLTETKALAAAANDHGPYDCVLHNAALGTRASSPALFHVNVLAPYVLTCLMERPKRLVYISSGLHRSGRARLDSLEGSGYSDTKLHDIMLAKAFARRWEGLVESNAANPGWVPTKMGGSGAPGDIGKSVDTFAMLAVGEGAAKGVSGKYFQDSEVLDTAEVADDVGLQDELLKKLAEMSGIEVPR</sequence>
<dbReference type="PRINTS" id="PR00081">
    <property type="entry name" value="GDHRDH"/>
</dbReference>
<accession>A0A9W8YV03</accession>
<evidence type="ECO:0000313" key="3">
    <source>
        <dbReference type="EMBL" id="KAJ4390944.1"/>
    </source>
</evidence>
<dbReference type="PANTHER" id="PTHR24320">
    <property type="entry name" value="RETINOL DEHYDROGENASE"/>
    <property type="match status" value="1"/>
</dbReference>
<gene>
    <name evidence="3" type="ORF">N0V93_004543</name>
</gene>
<protein>
    <recommendedName>
        <fullName evidence="5">Short-chain dehydrogenase</fullName>
    </recommendedName>
</protein>
<name>A0A9W8YV03_9PEZI</name>
<evidence type="ECO:0008006" key="5">
    <source>
        <dbReference type="Google" id="ProtNLM"/>
    </source>
</evidence>
<evidence type="ECO:0000256" key="2">
    <source>
        <dbReference type="ARBA" id="ARBA00023002"/>
    </source>
</evidence>
<dbReference type="PANTHER" id="PTHR24320:SF274">
    <property type="entry name" value="CHAIN DEHYDROGENASE, PUTATIVE (AFU_ORTHOLOGUE AFUA_4G00440)-RELATED"/>
    <property type="match status" value="1"/>
</dbReference>
<proteinExistence type="inferred from homology"/>
<evidence type="ECO:0000256" key="1">
    <source>
        <dbReference type="ARBA" id="ARBA00006484"/>
    </source>
</evidence>
<keyword evidence="2" id="KW-0560">Oxidoreductase</keyword>
<comment type="similarity">
    <text evidence="1">Belongs to the short-chain dehydrogenases/reductases (SDR) family.</text>
</comment>
<evidence type="ECO:0000313" key="4">
    <source>
        <dbReference type="Proteomes" id="UP001140453"/>
    </source>
</evidence>
<dbReference type="Proteomes" id="UP001140453">
    <property type="component" value="Unassembled WGS sequence"/>
</dbReference>
<dbReference type="AlphaFoldDB" id="A0A9W8YV03"/>
<dbReference type="EMBL" id="JAPEVB010000003">
    <property type="protein sequence ID" value="KAJ4390944.1"/>
    <property type="molecule type" value="Genomic_DNA"/>
</dbReference>
<organism evidence="3 4">
    <name type="scientific">Gnomoniopsis smithogilvyi</name>
    <dbReference type="NCBI Taxonomy" id="1191159"/>
    <lineage>
        <taxon>Eukaryota</taxon>
        <taxon>Fungi</taxon>
        <taxon>Dikarya</taxon>
        <taxon>Ascomycota</taxon>
        <taxon>Pezizomycotina</taxon>
        <taxon>Sordariomycetes</taxon>
        <taxon>Sordariomycetidae</taxon>
        <taxon>Diaporthales</taxon>
        <taxon>Gnomoniaceae</taxon>
        <taxon>Gnomoniopsis</taxon>
    </lineage>
</organism>
<dbReference type="Pfam" id="PF00106">
    <property type="entry name" value="adh_short"/>
    <property type="match status" value="1"/>
</dbReference>
<dbReference type="InterPro" id="IPR002347">
    <property type="entry name" value="SDR_fam"/>
</dbReference>